<dbReference type="PANTHER" id="PTHR12993">
    <property type="entry name" value="N-ACETYLGLUCOSAMINYL-PHOSPHATIDYLINOSITOL DE-N-ACETYLASE-RELATED"/>
    <property type="match status" value="1"/>
</dbReference>
<evidence type="ECO:0000313" key="2">
    <source>
        <dbReference type="EMBL" id="GGI12283.1"/>
    </source>
</evidence>
<dbReference type="InterPro" id="IPR003737">
    <property type="entry name" value="GlcNAc_PI_deacetylase-related"/>
</dbReference>
<dbReference type="GO" id="GO:0016811">
    <property type="term" value="F:hydrolase activity, acting on carbon-nitrogen (but not peptide) bonds, in linear amides"/>
    <property type="evidence" value="ECO:0007669"/>
    <property type="project" value="TreeGrafter"/>
</dbReference>
<protein>
    <submittedName>
        <fullName evidence="2">Bacillithiol biosynthesis deacetylase BshB1</fullName>
    </submittedName>
</protein>
<dbReference type="OrthoDB" id="9778719at2"/>
<dbReference type="SUPFAM" id="SSF102588">
    <property type="entry name" value="LmbE-like"/>
    <property type="match status" value="1"/>
</dbReference>
<dbReference type="GO" id="GO:0071793">
    <property type="term" value="P:bacillithiol biosynthetic process"/>
    <property type="evidence" value="ECO:0007669"/>
    <property type="project" value="InterPro"/>
</dbReference>
<dbReference type="EMBL" id="BMHB01000001">
    <property type="protein sequence ID" value="GGI12283.1"/>
    <property type="molecule type" value="Genomic_DNA"/>
</dbReference>
<proteinExistence type="predicted"/>
<dbReference type="RefSeq" id="WP_087999425.1">
    <property type="nucleotide sequence ID" value="NZ_BMHB01000001.1"/>
</dbReference>
<dbReference type="GO" id="GO:0019213">
    <property type="term" value="F:deacetylase activity"/>
    <property type="evidence" value="ECO:0007669"/>
    <property type="project" value="InterPro"/>
</dbReference>
<comment type="cofactor">
    <cofactor evidence="1">
        <name>Zn(2+)</name>
        <dbReference type="ChEBI" id="CHEBI:29105"/>
    </cofactor>
</comment>
<dbReference type="InterPro" id="IPR024078">
    <property type="entry name" value="LmbE-like_dom_sf"/>
</dbReference>
<organism evidence="2 3">
    <name type="scientific">Gottfriedia solisilvae</name>
    <dbReference type="NCBI Taxonomy" id="1516104"/>
    <lineage>
        <taxon>Bacteria</taxon>
        <taxon>Bacillati</taxon>
        <taxon>Bacillota</taxon>
        <taxon>Bacilli</taxon>
        <taxon>Bacillales</taxon>
        <taxon>Bacillaceae</taxon>
        <taxon>Gottfriedia</taxon>
    </lineage>
</organism>
<dbReference type="NCBIfam" id="TIGR04001">
    <property type="entry name" value="thiol_BshB1"/>
    <property type="match status" value="1"/>
</dbReference>
<evidence type="ECO:0000256" key="1">
    <source>
        <dbReference type="ARBA" id="ARBA00001947"/>
    </source>
</evidence>
<dbReference type="Pfam" id="PF02585">
    <property type="entry name" value="PIG-L"/>
    <property type="match status" value="1"/>
</dbReference>
<reference evidence="3" key="1">
    <citation type="journal article" date="2019" name="Int. J. Syst. Evol. Microbiol.">
        <title>The Global Catalogue of Microorganisms (GCM) 10K type strain sequencing project: providing services to taxonomists for standard genome sequencing and annotation.</title>
        <authorList>
            <consortium name="The Broad Institute Genomics Platform"/>
            <consortium name="The Broad Institute Genome Sequencing Center for Infectious Disease"/>
            <person name="Wu L."/>
            <person name="Ma J."/>
        </authorList>
    </citation>
    <scope>NUCLEOTIDE SEQUENCE [LARGE SCALE GENOMIC DNA]</scope>
    <source>
        <strain evidence="3">CGMCC 1.14993</strain>
    </source>
</reference>
<sequence length="233" mass="25989">MDYFDVLAFGAHPDDVEIGMAGTIAKLTKLGYKVAICDLTEAELSSNGDTTTRRKEAEKADEVLGVKKRFNLSLPDRGLYLHEGAIKEVVQLIRMTKPSIVFSPYEIDRHPDHGNCTKIIEEAVFSAGIRKYSSSSNYEAHKVKNVFQYMINGFHKPDFIVDISETINDKQLALEAYESQFTPGESGVVTPLTNDYVNSVIAREKMIGKEVGISYGEGFMSKKPLLLNADWLL</sequence>
<accession>A0A8J3ADI9</accession>
<comment type="caution">
    <text evidence="2">The sequence shown here is derived from an EMBL/GenBank/DDBJ whole genome shotgun (WGS) entry which is preliminary data.</text>
</comment>
<keyword evidence="3" id="KW-1185">Reference proteome</keyword>
<dbReference type="AlphaFoldDB" id="A0A8J3ADI9"/>
<name>A0A8J3ADI9_9BACI</name>
<gene>
    <name evidence="2" type="primary">ypjG</name>
    <name evidence="2" type="ORF">GCM10007380_12140</name>
</gene>
<evidence type="ECO:0000313" key="3">
    <source>
        <dbReference type="Proteomes" id="UP000626244"/>
    </source>
</evidence>
<dbReference type="InterPro" id="IPR023842">
    <property type="entry name" value="Bacillithiol_biosynth_BshB1"/>
</dbReference>
<dbReference type="Gene3D" id="3.40.50.10320">
    <property type="entry name" value="LmbE-like"/>
    <property type="match status" value="1"/>
</dbReference>
<dbReference type="Proteomes" id="UP000626244">
    <property type="component" value="Unassembled WGS sequence"/>
</dbReference>
<dbReference type="PANTHER" id="PTHR12993:SF30">
    <property type="entry name" value="N-ACETYL-ALPHA-D-GLUCOSAMINYL L-MALATE DEACETYLASE 1"/>
    <property type="match status" value="1"/>
</dbReference>